<dbReference type="GO" id="GO:0009247">
    <property type="term" value="P:glycolipid biosynthetic process"/>
    <property type="evidence" value="ECO:0007669"/>
    <property type="project" value="TreeGrafter"/>
</dbReference>
<dbReference type="PANTHER" id="PTHR43398">
    <property type="entry name" value="DOLICHOL-PHOSPHATE MANNOSYLTRANSFERASE SUBUNIT 1"/>
    <property type="match status" value="1"/>
</dbReference>
<dbReference type="InterPro" id="IPR029044">
    <property type="entry name" value="Nucleotide-diphossugar_trans"/>
</dbReference>
<dbReference type="Proteomes" id="UP000178771">
    <property type="component" value="Unassembled WGS sequence"/>
</dbReference>
<dbReference type="InterPro" id="IPR007267">
    <property type="entry name" value="GtrA_DPMS_TM"/>
</dbReference>
<feature type="domain" description="Glycosyltransferase 2-like" evidence="8">
    <location>
        <begin position="5"/>
        <end position="178"/>
    </location>
</feature>
<dbReference type="SUPFAM" id="SSF53448">
    <property type="entry name" value="Nucleotide-diphospho-sugar transferases"/>
    <property type="match status" value="1"/>
</dbReference>
<evidence type="ECO:0000256" key="7">
    <source>
        <dbReference type="ARBA" id="ARBA00023136"/>
    </source>
</evidence>
<dbReference type="FunFam" id="3.90.550.10:FF:000122">
    <property type="entry name" value="Dolichol-phosphate mannosyltransferase subunit 1"/>
    <property type="match status" value="1"/>
</dbReference>
<evidence type="ECO:0000256" key="1">
    <source>
        <dbReference type="ARBA" id="ARBA00004141"/>
    </source>
</evidence>
<dbReference type="STRING" id="1802624.A2982_03810"/>
<dbReference type="GO" id="GO:0004582">
    <property type="term" value="F:dolichyl-phosphate beta-D-mannosyltransferase activity"/>
    <property type="evidence" value="ECO:0007669"/>
    <property type="project" value="InterPro"/>
</dbReference>
<comment type="subcellular location">
    <subcellularLocation>
        <location evidence="1">Membrane</location>
        <topology evidence="1">Multi-pass membrane protein</topology>
    </subcellularLocation>
</comment>
<dbReference type="GO" id="GO:0016020">
    <property type="term" value="C:membrane"/>
    <property type="evidence" value="ECO:0007669"/>
    <property type="project" value="UniProtKB-SubCell"/>
</dbReference>
<feature type="domain" description="GtrA/DPMS transmembrane" evidence="9">
    <location>
        <begin position="286"/>
        <end position="392"/>
    </location>
</feature>
<evidence type="ECO:0000256" key="6">
    <source>
        <dbReference type="ARBA" id="ARBA00022989"/>
    </source>
</evidence>
<gene>
    <name evidence="10" type="ORF">A2982_03810</name>
</gene>
<accession>A0A1F4V3Q3</accession>
<dbReference type="Pfam" id="PF00535">
    <property type="entry name" value="Glycos_transf_2"/>
    <property type="match status" value="1"/>
</dbReference>
<keyword evidence="3" id="KW-0328">Glycosyltransferase</keyword>
<evidence type="ECO:0000313" key="11">
    <source>
        <dbReference type="Proteomes" id="UP000178771"/>
    </source>
</evidence>
<evidence type="ECO:0000313" key="10">
    <source>
        <dbReference type="EMBL" id="OGC51827.1"/>
    </source>
</evidence>
<dbReference type="AlphaFoldDB" id="A0A1F4V3Q3"/>
<evidence type="ECO:0000256" key="5">
    <source>
        <dbReference type="ARBA" id="ARBA00022692"/>
    </source>
</evidence>
<dbReference type="Gene3D" id="3.90.550.10">
    <property type="entry name" value="Spore Coat Polysaccharide Biosynthesis Protein SpsA, Chain A"/>
    <property type="match status" value="1"/>
</dbReference>
<evidence type="ECO:0000256" key="2">
    <source>
        <dbReference type="ARBA" id="ARBA00006739"/>
    </source>
</evidence>
<comment type="similarity">
    <text evidence="2">Belongs to the glycosyltransferase 2 family.</text>
</comment>
<organism evidence="10 11">
    <name type="scientific">candidate division WWE3 bacterium RIFCSPLOWO2_01_FULL_39_13</name>
    <dbReference type="NCBI Taxonomy" id="1802624"/>
    <lineage>
        <taxon>Bacteria</taxon>
        <taxon>Katanobacteria</taxon>
    </lineage>
</organism>
<keyword evidence="6" id="KW-1133">Transmembrane helix</keyword>
<evidence type="ECO:0000256" key="3">
    <source>
        <dbReference type="ARBA" id="ARBA00022676"/>
    </source>
</evidence>
<evidence type="ECO:0000259" key="8">
    <source>
        <dbReference type="Pfam" id="PF00535"/>
    </source>
</evidence>
<name>A0A1F4V3Q3_UNCKA</name>
<dbReference type="InterPro" id="IPR039528">
    <property type="entry name" value="DPM1-like"/>
</dbReference>
<evidence type="ECO:0008006" key="12">
    <source>
        <dbReference type="Google" id="ProtNLM"/>
    </source>
</evidence>
<keyword evidence="5" id="KW-0812">Transmembrane</keyword>
<evidence type="ECO:0000259" key="9">
    <source>
        <dbReference type="Pfam" id="PF04138"/>
    </source>
</evidence>
<evidence type="ECO:0000256" key="4">
    <source>
        <dbReference type="ARBA" id="ARBA00022679"/>
    </source>
</evidence>
<keyword evidence="4" id="KW-0808">Transferase</keyword>
<dbReference type="Pfam" id="PF04138">
    <property type="entry name" value="GtrA_DPMS_TM"/>
    <property type="match status" value="1"/>
</dbReference>
<dbReference type="EMBL" id="MEVH01000012">
    <property type="protein sequence ID" value="OGC51827.1"/>
    <property type="molecule type" value="Genomic_DNA"/>
</dbReference>
<comment type="caution">
    <text evidence="10">The sequence shown here is derived from an EMBL/GenBank/DDBJ whole genome shotgun (WGS) entry which is preliminary data.</text>
</comment>
<protein>
    <recommendedName>
        <fullName evidence="12">Glycosyltransferase 2-like domain-containing protein</fullName>
    </recommendedName>
</protein>
<keyword evidence="7" id="KW-0472">Membrane</keyword>
<dbReference type="PANTHER" id="PTHR43398:SF1">
    <property type="entry name" value="DOLICHOL-PHOSPHATE MANNOSYLTRANSFERASE SUBUNIT 1"/>
    <property type="match status" value="1"/>
</dbReference>
<proteinExistence type="inferred from homology"/>
<reference evidence="10 11" key="1">
    <citation type="journal article" date="2016" name="Nat. Commun.">
        <title>Thousands of microbial genomes shed light on interconnected biogeochemical processes in an aquifer system.</title>
        <authorList>
            <person name="Anantharaman K."/>
            <person name="Brown C.T."/>
            <person name="Hug L.A."/>
            <person name="Sharon I."/>
            <person name="Castelle C.J."/>
            <person name="Probst A.J."/>
            <person name="Thomas B.C."/>
            <person name="Singh A."/>
            <person name="Wilkins M.J."/>
            <person name="Karaoz U."/>
            <person name="Brodie E.L."/>
            <person name="Williams K.H."/>
            <person name="Hubbard S.S."/>
            <person name="Banfield J.F."/>
        </authorList>
    </citation>
    <scope>NUCLEOTIDE SEQUENCE [LARGE SCALE GENOMIC DNA]</scope>
</reference>
<dbReference type="GO" id="GO:0000271">
    <property type="term" value="P:polysaccharide biosynthetic process"/>
    <property type="evidence" value="ECO:0007669"/>
    <property type="project" value="InterPro"/>
</dbReference>
<sequence length="396" mass="44585">MKIVVVIPAYNEAKNIENTVNSLNSVFKKIKGHQLHILITDGNSPDGTADVVRRIMQKDTDVHLINEKKKAGLGAAYIGAMDYAFDSMKADAVVSFDADLSHDPEIIPDFVKNLENGVQYICGTRYRKGGGIPDEWGLHRKFLSYFGNLFVRVLYFKSGLSDFTSGYKCFTREVYKKIRDKVKIHSGYTFAISGNLEPLRAGYKIVEVPYKFKERVYGQSKMPSAYIIGAFKFVVSGRIEDFLKIRFARVFAAGGVGGVFQFLSYGLIFLPLIENANIINLPSVSILPVVDKVFYPRFLVSQLLSIEIGLTLSFLVNNFWSFGDKKLKGLPLARGYVKNHGIVAGAIVIQLITAQFLASLFGINLVLKYLYQTIGILLGLIWNFYFYKKIIWKIKK</sequence>
<dbReference type="InterPro" id="IPR001173">
    <property type="entry name" value="Glyco_trans_2-like"/>
</dbReference>